<dbReference type="Proteomes" id="UP000192223">
    <property type="component" value="Unplaced"/>
</dbReference>
<evidence type="ECO:0000313" key="3">
    <source>
        <dbReference type="Proteomes" id="UP000192223"/>
    </source>
</evidence>
<reference evidence="4" key="1">
    <citation type="submission" date="2025-08" db="UniProtKB">
        <authorList>
            <consortium name="RefSeq"/>
        </authorList>
    </citation>
    <scope>IDENTIFICATION</scope>
    <source>
        <tissue evidence="4">Entire body</tissue>
    </source>
</reference>
<dbReference type="GeneID" id="108736672"/>
<dbReference type="SUPFAM" id="SSF47370">
    <property type="entry name" value="Bromodomain"/>
    <property type="match status" value="1"/>
</dbReference>
<organism evidence="3 4">
    <name type="scientific">Agrilus planipennis</name>
    <name type="common">Emerald ash borer</name>
    <name type="synonym">Agrilus marcopoli</name>
    <dbReference type="NCBI Taxonomy" id="224129"/>
    <lineage>
        <taxon>Eukaryota</taxon>
        <taxon>Metazoa</taxon>
        <taxon>Ecdysozoa</taxon>
        <taxon>Arthropoda</taxon>
        <taxon>Hexapoda</taxon>
        <taxon>Insecta</taxon>
        <taxon>Pterygota</taxon>
        <taxon>Neoptera</taxon>
        <taxon>Endopterygota</taxon>
        <taxon>Coleoptera</taxon>
        <taxon>Polyphaga</taxon>
        <taxon>Elateriformia</taxon>
        <taxon>Buprestoidea</taxon>
        <taxon>Buprestidae</taxon>
        <taxon>Agrilinae</taxon>
        <taxon>Agrilus</taxon>
    </lineage>
</organism>
<dbReference type="AlphaFoldDB" id="A0A1W4WX20"/>
<feature type="region of interest" description="Disordered" evidence="2">
    <location>
        <begin position="369"/>
        <end position="395"/>
    </location>
</feature>
<feature type="compositionally biased region" description="Basic and acidic residues" evidence="2">
    <location>
        <begin position="440"/>
        <end position="459"/>
    </location>
</feature>
<protein>
    <submittedName>
        <fullName evidence="4">Uncharacterized protein LOC108736672 isoform X1</fullName>
    </submittedName>
</protein>
<evidence type="ECO:0000256" key="1">
    <source>
        <dbReference type="ARBA" id="ARBA00023117"/>
    </source>
</evidence>
<dbReference type="InterPro" id="IPR036427">
    <property type="entry name" value="Bromodomain-like_sf"/>
</dbReference>
<evidence type="ECO:0000256" key="2">
    <source>
        <dbReference type="SAM" id="MobiDB-lite"/>
    </source>
</evidence>
<accession>A0A1W4WX20</accession>
<dbReference type="KEGG" id="apln:108736672"/>
<proteinExistence type="predicted"/>
<dbReference type="Gene3D" id="1.20.920.10">
    <property type="entry name" value="Bromodomain-like"/>
    <property type="match status" value="1"/>
</dbReference>
<name>A0A1W4WX20_AGRPL</name>
<dbReference type="RefSeq" id="XP_018324688.1">
    <property type="nucleotide sequence ID" value="XM_018469186.2"/>
</dbReference>
<dbReference type="OrthoDB" id="1742084at2759"/>
<keyword evidence="3" id="KW-1185">Reference proteome</keyword>
<dbReference type="InParanoid" id="A0A1W4WX20"/>
<keyword evidence="1" id="KW-0103">Bromodomain</keyword>
<feature type="region of interest" description="Disordered" evidence="2">
    <location>
        <begin position="437"/>
        <end position="459"/>
    </location>
</feature>
<sequence>MYPSLESHNHPPQSIQLLLHCNCGMYQPFYHSIYRPPFMPPYIPQPLPRPYHLQHYQYTQFVSPFNVPNSNPAAVIPSQTVQQNTNNQVTSTPLDLPFGPPPRDRRVLDRQENQEEEIESITSLRKNVGTARVDNLPMTLSQPLQNLTGGIDMSNLALLKNSLDMYDLQRTENFTNMLELGCSLAESIAVRNQHRPCFKNIQNLCSRTRGEILKPNTTHANIHSQGIPWATKDFIYAFVRAVNCWYILNGYMGEIDPKLGKIEKEISPEFRECYQNWETHTKKLTRHLIKVFSSLDSIVSNLSTFSQNQSTNVVLNKTIGSRMLQRKPGGGDEIEESATSSGFYLAKRSSSNTNLSFIKGMRGVLQIPESSSDTRLQVSESTTEVSLKNDDSEDEIRTYMKPGSYKTPKKKSFSESVANSPRSIEFFERAQNVPAHYRRVTTDRSDSQNSEGDKAWRSAKDTAPNFVKRKEIVSIPSEMSSVDDQLETLFDISSQRETTEIENWISDSPFNCETSHEKDYVNVNGKSFSSKQVTVLQRPKVIEEKMGENVKPYPVGDVIAASLKRSLLLKGNGTGDIQSRTYNRKRDGIDTKGFVSGGFLTSKSCSSYRKSFGGNYWEHRNGGLTDSAIEALQNIVKAMEMTELSLTMKDSPQAILGGKSNVKLIDLSTIKQNLESKSYVYVNEVVRDFRRFINCIEAYFIQKSETRKVTVFRNKFEKLLANEFPNVDFSSVCGDLNENVGPLIFKKGRPSKKFCDGEVE</sequence>
<evidence type="ECO:0000313" key="4">
    <source>
        <dbReference type="RefSeq" id="XP_018324688.1"/>
    </source>
</evidence>
<gene>
    <name evidence="4" type="primary">LOC108736672</name>
</gene>
<feature type="compositionally biased region" description="Polar residues" evidence="2">
    <location>
        <begin position="369"/>
        <end position="386"/>
    </location>
</feature>